<proteinExistence type="predicted"/>
<protein>
    <submittedName>
        <fullName evidence="1">Uncharacterized protein</fullName>
    </submittedName>
</protein>
<sequence>MGKLITRFEDPMKPFRITGSGSATLRKLISSETGRVAFK</sequence>
<gene>
    <name evidence="1" type="ORF">Csp_D33260</name>
</gene>
<organism evidence="1">
    <name type="scientific">Curvibacter symbiont subsp. Hydra magnipapillata</name>
    <dbReference type="NCBI Taxonomy" id="667019"/>
    <lineage>
        <taxon>Bacteria</taxon>
        <taxon>Pseudomonadati</taxon>
        <taxon>Pseudomonadota</taxon>
        <taxon>Betaproteobacteria</taxon>
        <taxon>Burkholderiales</taxon>
        <taxon>Comamonadaceae</taxon>
        <taxon>Curvibacter</taxon>
    </lineage>
</organism>
<name>C9YFH0_CURXX</name>
<dbReference type="AlphaFoldDB" id="C9YFH0"/>
<dbReference type="EMBL" id="FN543107">
    <property type="protein sequence ID" value="CBA32660.1"/>
    <property type="molecule type" value="Genomic_DNA"/>
</dbReference>
<evidence type="ECO:0000313" key="1">
    <source>
        <dbReference type="EMBL" id="CBA32660.1"/>
    </source>
</evidence>
<reference evidence="1" key="1">
    <citation type="journal article" date="2010" name="Nature">
        <title>The Dynamic genome of Hydra.</title>
        <authorList>
            <person name="Chapman J.A."/>
            <person name="Kirkness E.F."/>
            <person name="Simakov O."/>
            <person name="Hampson S.E."/>
            <person name="Mitros T."/>
            <person name="Weinmaier T."/>
            <person name="Rattei T."/>
            <person name="Balasubramanian P.G."/>
            <person name="Borman J."/>
            <person name="Busam D."/>
            <person name="Disbennett K."/>
            <person name="Pfannkoch C."/>
            <person name="Sumin N."/>
            <person name="Sutton G."/>
            <person name="Viswanathan L."/>
            <person name="Walenz B."/>
            <person name="Goodstein D.M."/>
            <person name="Hellsten U."/>
            <person name="Kawashima T."/>
            <person name="Prochnik S.E."/>
            <person name="Putnam N.H."/>
            <person name="Shu S."/>
            <person name="Blumberg B."/>
            <person name="Dana C.E."/>
            <person name="Gee L."/>
            <person name="Kibler D.F."/>
            <person name="Law L."/>
            <person name="Lindgens D."/>
            <person name="Martinez D.E."/>
            <person name="Peng J."/>
            <person name="Wigge P.A."/>
            <person name="Bertulat B."/>
            <person name="Guder C."/>
            <person name="Nakamura Y."/>
            <person name="Ozbek S."/>
            <person name="Watanabe H."/>
            <person name="Khalturin K."/>
            <person name="Hemmrich G."/>
            <person name="Franke A."/>
            <person name="Augustin R."/>
            <person name="Fraune S."/>
            <person name="Hayakawa E."/>
            <person name="Hayakawa S."/>
            <person name="Hirose M."/>
            <person name="Hwang J."/>
            <person name="Ikeo K."/>
            <person name="Nishimiya-Fujisawa C."/>
            <person name="Ogura A."/>
            <person name="Takahashi T."/>
            <person name="Steinmetz P.R."/>
            <person name="Zhang X."/>
            <person name="Aufschnaiter R."/>
            <person name="Eder M.K."/>
            <person name="Gorny A.K."/>
            <person name="Salvenmoser W."/>
            <person name="Heimberg A.M."/>
            <person name="Wheeler B.M."/>
            <person name="Peterson K.J."/>
            <person name="Boettger A."/>
            <person name="Tischler P."/>
            <person name="Wolf A."/>
            <person name="Gojobori T."/>
            <person name="Remington K.A."/>
            <person name="Strausberg R.L."/>
            <person name="Venter J."/>
            <person name="Technau U."/>
            <person name="Hobmayer B."/>
            <person name="Bosch T.C."/>
            <person name="Holstein T.W."/>
            <person name="Fujisawa T."/>
            <person name="Bode H.R."/>
            <person name="David C.N."/>
            <person name="Rokhsar D.S."/>
            <person name="Steele R.E."/>
        </authorList>
    </citation>
    <scope>NUCLEOTIDE SEQUENCE</scope>
</reference>
<accession>C9YFH0</accession>